<dbReference type="CDD" id="cd01949">
    <property type="entry name" value="GGDEF"/>
    <property type="match status" value="1"/>
</dbReference>
<feature type="domain" description="PAC" evidence="2">
    <location>
        <begin position="59"/>
        <end position="111"/>
    </location>
</feature>
<evidence type="ECO:0000313" key="5">
    <source>
        <dbReference type="EMBL" id="MEC4722676.1"/>
    </source>
</evidence>
<dbReference type="PROSITE" id="PS50113">
    <property type="entry name" value="PAC"/>
    <property type="match status" value="2"/>
</dbReference>
<dbReference type="CDD" id="cd00130">
    <property type="entry name" value="PAS"/>
    <property type="match status" value="3"/>
</dbReference>
<feature type="domain" description="PAS" evidence="1">
    <location>
        <begin position="135"/>
        <end position="183"/>
    </location>
</feature>
<dbReference type="RefSeq" id="WP_326509345.1">
    <property type="nucleotide sequence ID" value="NZ_JAWIIV010000034.1"/>
</dbReference>
<dbReference type="SUPFAM" id="SSF141868">
    <property type="entry name" value="EAL domain-like"/>
    <property type="match status" value="1"/>
</dbReference>
<proteinExistence type="predicted"/>
<sequence length="808" mass="90864">MVWTSDLQGVCTCIHSDVPDKFPEQGMFAQTDWLESIHPEDRVRLGPRFQEAREKRVRYQFEYRVIKRDGSIRWLRSSAVPRFNEIGEFLGYAGAITESTELRETVLELAKSELALRLVMEHSTDLISHHAPDTGDYLYVSPSSQVLLGFKPDELLGVSAYSLIHPDDAHLVRAEVARQASRDIDSKLVEFRIRHKAGHYVWLGAKIRVQRDPLTEEKLGSVVVARDIGTERREREALIRSEERFRSLANLSSDWYWETDAEGRFTYVSDGLYRLFGASPGEVIGRTRIDRAADTTQAGLLEYLKALEERRVFRDIRYSVYVQSKGTVRHSAISGEPVFEDGQFKGYRGVGRDITEQILAEKRLEQLATHDSLTGLANRAHMQERLQRMLENSQLESQVAVLFIDLDRFKEVNDTLGHSPGDILLAEVARRLRKNLRPDDLVARLGGDEFVVAIPCPQGAESARMLVEKLSSALSEPMVIAGHEVFVRASVGISMYPDDAKSKEALLQAADIAMYRAKEAGRNSYRFFNQAMSEQMKGRMTIENSLHRALERKEFELHYQPRVNLSTLQVAGFEALIRWNHPQLGRIAPLEFIPIAEERGFIAEIGKWVLDEACCQAQRIIDATGKPIRISVNLSARQLAGEQLLDDVRNALDRSGLRADLLELELTETALVNDIDASTRIFQALKGLGVSLAVDDFGTGYSGLAYLGQFPIDVLKLDRSFVNQKNRDKTGNKRVIEAFIEMAHRLGIPVVAEGVETADTLAFLIACRCDEAQGYYFAPPLPAQEVAGFLERFSGDAPAIEPNTCITP</sequence>
<name>A0ABU6JGS6_9BURK</name>
<dbReference type="InterPro" id="IPR000700">
    <property type="entry name" value="PAS-assoc_C"/>
</dbReference>
<accession>A0ABU6JGS6</accession>
<comment type="caution">
    <text evidence="5">The sequence shown here is derived from an EMBL/GenBank/DDBJ whole genome shotgun (WGS) entry which is preliminary data.</text>
</comment>
<dbReference type="InterPro" id="IPR001633">
    <property type="entry name" value="EAL_dom"/>
</dbReference>
<dbReference type="Gene3D" id="3.20.20.450">
    <property type="entry name" value="EAL domain"/>
    <property type="match status" value="1"/>
</dbReference>
<feature type="domain" description="GGDEF" evidence="4">
    <location>
        <begin position="397"/>
        <end position="530"/>
    </location>
</feature>
<dbReference type="SMART" id="SM00052">
    <property type="entry name" value="EAL"/>
    <property type="match status" value="1"/>
</dbReference>
<dbReference type="InterPro" id="IPR052155">
    <property type="entry name" value="Biofilm_reg_signaling"/>
</dbReference>
<evidence type="ECO:0000313" key="6">
    <source>
        <dbReference type="Proteomes" id="UP001352263"/>
    </source>
</evidence>
<dbReference type="SMART" id="SM00267">
    <property type="entry name" value="GGDEF"/>
    <property type="match status" value="1"/>
</dbReference>
<organism evidence="5 6">
    <name type="scientific">Noviherbaspirillum album</name>
    <dbReference type="NCBI Taxonomy" id="3080276"/>
    <lineage>
        <taxon>Bacteria</taxon>
        <taxon>Pseudomonadati</taxon>
        <taxon>Pseudomonadota</taxon>
        <taxon>Betaproteobacteria</taxon>
        <taxon>Burkholderiales</taxon>
        <taxon>Oxalobacteraceae</taxon>
        <taxon>Noviherbaspirillum</taxon>
    </lineage>
</organism>
<protein>
    <submittedName>
        <fullName evidence="5">EAL domain-containing protein</fullName>
    </submittedName>
</protein>
<feature type="domain" description="EAL" evidence="3">
    <location>
        <begin position="539"/>
        <end position="794"/>
    </location>
</feature>
<dbReference type="EMBL" id="JAWIIV010000034">
    <property type="protein sequence ID" value="MEC4722676.1"/>
    <property type="molecule type" value="Genomic_DNA"/>
</dbReference>
<dbReference type="Gene3D" id="3.30.450.20">
    <property type="entry name" value="PAS domain"/>
    <property type="match status" value="3"/>
</dbReference>
<dbReference type="SMART" id="SM00091">
    <property type="entry name" value="PAS"/>
    <property type="match status" value="2"/>
</dbReference>
<dbReference type="NCBIfam" id="TIGR00254">
    <property type="entry name" value="GGDEF"/>
    <property type="match status" value="1"/>
</dbReference>
<keyword evidence="6" id="KW-1185">Reference proteome</keyword>
<dbReference type="SUPFAM" id="SSF55785">
    <property type="entry name" value="PYP-like sensor domain (PAS domain)"/>
    <property type="match status" value="3"/>
</dbReference>
<dbReference type="InterPro" id="IPR035919">
    <property type="entry name" value="EAL_sf"/>
</dbReference>
<dbReference type="InterPro" id="IPR043128">
    <property type="entry name" value="Rev_trsase/Diguanyl_cyclase"/>
</dbReference>
<dbReference type="InterPro" id="IPR035965">
    <property type="entry name" value="PAS-like_dom_sf"/>
</dbReference>
<dbReference type="Pfam" id="PF08447">
    <property type="entry name" value="PAS_3"/>
    <property type="match status" value="2"/>
</dbReference>
<dbReference type="InterPro" id="IPR029787">
    <property type="entry name" value="Nucleotide_cyclase"/>
</dbReference>
<evidence type="ECO:0000259" key="1">
    <source>
        <dbReference type="PROSITE" id="PS50112"/>
    </source>
</evidence>
<gene>
    <name evidence="5" type="ORF">RY831_26260</name>
</gene>
<dbReference type="InterPro" id="IPR013655">
    <property type="entry name" value="PAS_fold_3"/>
</dbReference>
<dbReference type="NCBIfam" id="TIGR00229">
    <property type="entry name" value="sensory_box"/>
    <property type="match status" value="3"/>
</dbReference>
<dbReference type="InterPro" id="IPR013767">
    <property type="entry name" value="PAS_fold"/>
</dbReference>
<reference evidence="5 6" key="1">
    <citation type="submission" date="2023-10" db="EMBL/GenBank/DDBJ databases">
        <title>Noviherbaspirillum sp. CPCC 100848 genome assembly.</title>
        <authorList>
            <person name="Li X.Y."/>
            <person name="Fang X.M."/>
        </authorList>
    </citation>
    <scope>NUCLEOTIDE SEQUENCE [LARGE SCALE GENOMIC DNA]</scope>
    <source>
        <strain evidence="5 6">CPCC 100848</strain>
    </source>
</reference>
<dbReference type="Gene3D" id="3.30.70.270">
    <property type="match status" value="1"/>
</dbReference>
<dbReference type="InterPro" id="IPR001610">
    <property type="entry name" value="PAC"/>
</dbReference>
<evidence type="ECO:0000259" key="3">
    <source>
        <dbReference type="PROSITE" id="PS50883"/>
    </source>
</evidence>
<feature type="domain" description="PAS" evidence="1">
    <location>
        <begin position="241"/>
        <end position="289"/>
    </location>
</feature>
<dbReference type="PANTHER" id="PTHR44757">
    <property type="entry name" value="DIGUANYLATE CYCLASE DGCP"/>
    <property type="match status" value="1"/>
</dbReference>
<dbReference type="PROSITE" id="PS50112">
    <property type="entry name" value="PAS"/>
    <property type="match status" value="2"/>
</dbReference>
<dbReference type="SMART" id="SM00086">
    <property type="entry name" value="PAC"/>
    <property type="match status" value="3"/>
</dbReference>
<dbReference type="PANTHER" id="PTHR44757:SF10">
    <property type="entry name" value="MEMBRANE PROTEIN"/>
    <property type="match status" value="1"/>
</dbReference>
<dbReference type="Pfam" id="PF00990">
    <property type="entry name" value="GGDEF"/>
    <property type="match status" value="1"/>
</dbReference>
<dbReference type="InterPro" id="IPR000014">
    <property type="entry name" value="PAS"/>
</dbReference>
<evidence type="ECO:0000259" key="2">
    <source>
        <dbReference type="PROSITE" id="PS50113"/>
    </source>
</evidence>
<dbReference type="PROSITE" id="PS50883">
    <property type="entry name" value="EAL"/>
    <property type="match status" value="1"/>
</dbReference>
<evidence type="ECO:0000259" key="4">
    <source>
        <dbReference type="PROSITE" id="PS50887"/>
    </source>
</evidence>
<dbReference type="Pfam" id="PF00989">
    <property type="entry name" value="PAS"/>
    <property type="match status" value="1"/>
</dbReference>
<dbReference type="Proteomes" id="UP001352263">
    <property type="component" value="Unassembled WGS sequence"/>
</dbReference>
<dbReference type="CDD" id="cd01948">
    <property type="entry name" value="EAL"/>
    <property type="match status" value="1"/>
</dbReference>
<dbReference type="SUPFAM" id="SSF55073">
    <property type="entry name" value="Nucleotide cyclase"/>
    <property type="match status" value="1"/>
</dbReference>
<dbReference type="PROSITE" id="PS50887">
    <property type="entry name" value="GGDEF"/>
    <property type="match status" value="1"/>
</dbReference>
<dbReference type="InterPro" id="IPR000160">
    <property type="entry name" value="GGDEF_dom"/>
</dbReference>
<dbReference type="Pfam" id="PF00563">
    <property type="entry name" value="EAL"/>
    <property type="match status" value="1"/>
</dbReference>
<feature type="domain" description="PAC" evidence="2">
    <location>
        <begin position="314"/>
        <end position="366"/>
    </location>
</feature>